<dbReference type="InterPro" id="IPR018357">
    <property type="entry name" value="Hexapep_transf_CS"/>
</dbReference>
<accession>A0ABT9R7P0</accession>
<name>A0ABT9R7P0_9ACTN</name>
<proteinExistence type="predicted"/>
<protein>
    <submittedName>
        <fullName evidence="1">Uncharacterized protein</fullName>
    </submittedName>
</protein>
<dbReference type="Proteomes" id="UP001230426">
    <property type="component" value="Unassembled WGS sequence"/>
</dbReference>
<organism evidence="1 2">
    <name type="scientific">Streptosporangium brasiliense</name>
    <dbReference type="NCBI Taxonomy" id="47480"/>
    <lineage>
        <taxon>Bacteria</taxon>
        <taxon>Bacillati</taxon>
        <taxon>Actinomycetota</taxon>
        <taxon>Actinomycetes</taxon>
        <taxon>Streptosporangiales</taxon>
        <taxon>Streptosporangiaceae</taxon>
        <taxon>Streptosporangium</taxon>
    </lineage>
</organism>
<keyword evidence="2" id="KW-1185">Reference proteome</keyword>
<sequence length="86" mass="8618">MGVGLDVGVPVGVGLDVGVGVGVAVPVRVGDGVSDEDGVDEPISDMAFLLVDTPYRAVAQARDTEIPILPTLTVGIVYFVAAGHGS</sequence>
<dbReference type="EMBL" id="JAUSRB010000002">
    <property type="protein sequence ID" value="MDP9864430.1"/>
    <property type="molecule type" value="Genomic_DNA"/>
</dbReference>
<gene>
    <name evidence="1" type="ORF">J2S55_003696</name>
</gene>
<dbReference type="PROSITE" id="PS00101">
    <property type="entry name" value="HEXAPEP_TRANSFERASES"/>
    <property type="match status" value="1"/>
</dbReference>
<evidence type="ECO:0000313" key="2">
    <source>
        <dbReference type="Proteomes" id="UP001230426"/>
    </source>
</evidence>
<comment type="caution">
    <text evidence="1">The sequence shown here is derived from an EMBL/GenBank/DDBJ whole genome shotgun (WGS) entry which is preliminary data.</text>
</comment>
<evidence type="ECO:0000313" key="1">
    <source>
        <dbReference type="EMBL" id="MDP9864430.1"/>
    </source>
</evidence>
<reference evidence="1 2" key="1">
    <citation type="submission" date="2023-07" db="EMBL/GenBank/DDBJ databases">
        <title>Sequencing the genomes of 1000 actinobacteria strains.</title>
        <authorList>
            <person name="Klenk H.-P."/>
        </authorList>
    </citation>
    <scope>NUCLEOTIDE SEQUENCE [LARGE SCALE GENOMIC DNA]</scope>
    <source>
        <strain evidence="1 2">DSM 44109</strain>
    </source>
</reference>